<reference evidence="2" key="1">
    <citation type="submission" date="2021-02" db="EMBL/GenBank/DDBJ databases">
        <authorList>
            <person name="Dougan E. K."/>
            <person name="Rhodes N."/>
            <person name="Thang M."/>
            <person name="Chan C."/>
        </authorList>
    </citation>
    <scope>NUCLEOTIDE SEQUENCE</scope>
</reference>
<gene>
    <name evidence="2" type="ORF">SNAT2548_LOCUS20944</name>
</gene>
<accession>A0A812QJB9</accession>
<keyword evidence="1" id="KW-0732">Signal</keyword>
<dbReference type="EMBL" id="CAJNDS010002230">
    <property type="protein sequence ID" value="CAE7383917.1"/>
    <property type="molecule type" value="Genomic_DNA"/>
</dbReference>
<dbReference type="OrthoDB" id="444395at2759"/>
<evidence type="ECO:0000313" key="3">
    <source>
        <dbReference type="Proteomes" id="UP000604046"/>
    </source>
</evidence>
<evidence type="ECO:0000256" key="1">
    <source>
        <dbReference type="SAM" id="SignalP"/>
    </source>
</evidence>
<proteinExistence type="predicted"/>
<comment type="caution">
    <text evidence="2">The sequence shown here is derived from an EMBL/GenBank/DDBJ whole genome shotgun (WGS) entry which is preliminary data.</text>
</comment>
<dbReference type="AlphaFoldDB" id="A0A812QJB9"/>
<dbReference type="InterPro" id="IPR009091">
    <property type="entry name" value="RCC1/BLIP-II"/>
</dbReference>
<keyword evidence="3" id="KW-1185">Reference proteome</keyword>
<sequence>MAHLLSLVLLVLVVAVASNFQVVSNDYAFALVNVLTGKGACWGDNRLGGNCSSVDFSNVQQVKANADAFLALGTTGGACWGNANSGGDCTGLDFTGMTEVAATDYSFAVLDPVQGRGLCFGSSAYGGDCSGVDFTHASKIYSNLLAFVAIGGSFGQCWGHTSFGGDCSGISFNGVTEVVAGDYAFVALNKAAGTIQCWGFPSYGGDCSAVTLTGITDVYTNGKAFLALNRNSGSGECWGNSQAGNDCSQIDFSGEVQIYTTDSAFLALSGGVGQCWGNPTNGGDCSNVFFSSNSQIASTSAAFVALDAANGIAQCWGSPSFGGDCLGTSFEGLTSVYATSYAFMAMNPVTGAAKCWGSAGFGGECSGDLTGFQIHSNDFAFAAVSAEEVRAWGSSAQGGDTGNVNFAPVLEIPTTVTATTATATSTVTGTTLTTTTVITATATSTVTGTMLTTTTVITATATSTVTGTTLTTTTVITATATSTVTGTTLTTTTVITATATLTVTGTTLPTTTSTQAVTTGAPPSGTCRRWCKWLTRSFNVVCDWSSCSGCEECFEPEPEVPVCKCDKYKGRARGDGYKRYEYLCIRERTRDNVRLVRMVFYVRPADSIPGEQSAYCGAEWGNPMHWCRSLMDFRGSVKVGAEVLDGTRAGGATSLCGSRRCELTGWNAEDCQWLFRELQRKRPAERKCQFSLPVAFSTLTADCYFRGRLLRALVGDILTSLWPKVPKCDIKSASLVEDPHEGMFVTPSAHELLVPSTLFELVFYMAEEDDLDAVESDLRHLFSVRYTWKQGWDVVKHF</sequence>
<name>A0A812QJB9_9DINO</name>
<feature type="non-terminal residue" evidence="2">
    <location>
        <position position="1"/>
    </location>
</feature>
<evidence type="ECO:0000313" key="2">
    <source>
        <dbReference type="EMBL" id="CAE7383917.1"/>
    </source>
</evidence>
<feature type="signal peptide" evidence="1">
    <location>
        <begin position="1"/>
        <end position="17"/>
    </location>
</feature>
<dbReference type="SUPFAM" id="SSF50985">
    <property type="entry name" value="RCC1/BLIP-II"/>
    <property type="match status" value="1"/>
</dbReference>
<protein>
    <submittedName>
        <fullName evidence="2">Uncharacterized protein</fullName>
    </submittedName>
</protein>
<organism evidence="2 3">
    <name type="scientific">Symbiodinium natans</name>
    <dbReference type="NCBI Taxonomy" id="878477"/>
    <lineage>
        <taxon>Eukaryota</taxon>
        <taxon>Sar</taxon>
        <taxon>Alveolata</taxon>
        <taxon>Dinophyceae</taxon>
        <taxon>Suessiales</taxon>
        <taxon>Symbiodiniaceae</taxon>
        <taxon>Symbiodinium</taxon>
    </lineage>
</organism>
<dbReference type="Proteomes" id="UP000604046">
    <property type="component" value="Unassembled WGS sequence"/>
</dbReference>
<feature type="chain" id="PRO_5032520820" evidence="1">
    <location>
        <begin position="18"/>
        <end position="798"/>
    </location>
</feature>